<reference evidence="1 2" key="1">
    <citation type="journal article" date="2015" name="Plant Pathol. J.">
        <title>Isolation and Genomic Characterization of the T4-Like Bacteriophage PM2 Infecting Pectobacterium carotovorum subsp. carotovorum.</title>
        <authorList>
            <person name="Lim J.A."/>
            <person name="Lee D.H."/>
            <person name="Heu S."/>
        </authorList>
    </citation>
    <scope>NUCLEOTIDE SEQUENCE [LARGE SCALE GENOMIC DNA]</scope>
</reference>
<dbReference type="Proteomes" id="UP000030739">
    <property type="component" value="Segment"/>
</dbReference>
<dbReference type="KEGG" id="vg:26638153"/>
<dbReference type="RefSeq" id="YP_009211681.1">
    <property type="nucleotide sequence ID" value="NC_028940.1"/>
</dbReference>
<gene>
    <name evidence="1" type="ORF">PM2_260</name>
</gene>
<dbReference type="GeneID" id="26638153"/>
<proteinExistence type="predicted"/>
<protein>
    <submittedName>
        <fullName evidence="1">Uncharacterized protein</fullName>
    </submittedName>
</protein>
<evidence type="ECO:0000313" key="2">
    <source>
        <dbReference type="Proteomes" id="UP000030739"/>
    </source>
</evidence>
<name>A0A0A0Q3M3_9CAUD</name>
<dbReference type="EMBL" id="KF835987">
    <property type="protein sequence ID" value="AHY25222.1"/>
    <property type="molecule type" value="Genomic_DNA"/>
</dbReference>
<accession>A0A0A0Q3M3</accession>
<keyword evidence="2" id="KW-1185">Reference proteome</keyword>
<organism evidence="1 2">
    <name type="scientific">Pectobacterium bacteriophage PM2</name>
    <dbReference type="NCBI Taxonomy" id="1429794"/>
    <lineage>
        <taxon>Viruses</taxon>
        <taxon>Duplodnaviria</taxon>
        <taxon>Heunggongvirae</taxon>
        <taxon>Uroviricota</taxon>
        <taxon>Caudoviricetes</taxon>
        <taxon>Pantevenvirales</taxon>
        <taxon>Straboviridae</taxon>
        <taxon>Tevenvirinae</taxon>
        <taxon>Mosugukvirus</taxon>
        <taxon>Mosugukvirus pm2</taxon>
    </lineage>
</organism>
<evidence type="ECO:0000313" key="1">
    <source>
        <dbReference type="EMBL" id="AHY25222.1"/>
    </source>
</evidence>
<sequence length="32" mass="3595">MFKILTDWDCKYCGGLLYSAGGRCFKCGMVNN</sequence>